<sequence>MELSAGYKNTEVGIIPEDWEVKRISEISPLQRGFDLPNRDLQRGDYPVVYSNGIMNHHNKFQVKAPGIVTGRSGTIGKINYIEEDFWPHNTTLWVTDFNNNYPKYIYYLLHKIKIERFATGSGVPTLNRNYVHDFRVALPCLTEQIAVANALSETDALINNLEKLIAKKRNIKQGAMQMLLTPRKTWEVKKLGEIADITKLAGFEYSNYFNSYNDGGEIIVVRGINITHNRMDLTDVKYIPRTTSNFLQRSKLKKNDLVFAYVGTIGPIFLIDENDKYHLGPNTSKITSRSELYPLFLFHYFTSELIKKEIIDNTSIGAQPSLSMSKIRSFKIILPPLTEQISIATILSDMDKEITALEAKLEKYRKVKLGMMQNLLTGKIRLI</sequence>
<evidence type="ECO:0000259" key="4">
    <source>
        <dbReference type="Pfam" id="PF01420"/>
    </source>
</evidence>
<dbReference type="EC" id="3.1.21.-" evidence="5"/>
<dbReference type="GO" id="GO:0016787">
    <property type="term" value="F:hydrolase activity"/>
    <property type="evidence" value="ECO:0007669"/>
    <property type="project" value="UniProtKB-KW"/>
</dbReference>
<dbReference type="InterPro" id="IPR044946">
    <property type="entry name" value="Restrct_endonuc_typeI_TRD_sf"/>
</dbReference>
<comment type="caution">
    <text evidence="5">The sequence shown here is derived from an EMBL/GenBank/DDBJ whole genome shotgun (WGS) entry which is preliminary data.</text>
</comment>
<comment type="similarity">
    <text evidence="1">Belongs to the type-I restriction system S methylase family.</text>
</comment>
<accession>A0ABW5J2Z3</accession>
<feature type="domain" description="Type I restriction modification DNA specificity" evidence="4">
    <location>
        <begin position="16"/>
        <end position="164"/>
    </location>
</feature>
<dbReference type="Gene3D" id="3.90.220.20">
    <property type="entry name" value="DNA methylase specificity domains"/>
    <property type="match status" value="2"/>
</dbReference>
<dbReference type="PANTHER" id="PTHR30408">
    <property type="entry name" value="TYPE-1 RESTRICTION ENZYME ECOKI SPECIFICITY PROTEIN"/>
    <property type="match status" value="1"/>
</dbReference>
<dbReference type="InterPro" id="IPR000055">
    <property type="entry name" value="Restrct_endonuc_typeI_TRD"/>
</dbReference>
<keyword evidence="6" id="KW-1185">Reference proteome</keyword>
<dbReference type="InterPro" id="IPR052021">
    <property type="entry name" value="Type-I_RS_S_subunit"/>
</dbReference>
<dbReference type="Pfam" id="PF01420">
    <property type="entry name" value="Methylase_S"/>
    <property type="match status" value="2"/>
</dbReference>
<keyword evidence="5" id="KW-0255">Endonuclease</keyword>
<organism evidence="5 6">
    <name type="scientific">Emticicia soli</name>
    <dbReference type="NCBI Taxonomy" id="2027878"/>
    <lineage>
        <taxon>Bacteria</taxon>
        <taxon>Pseudomonadati</taxon>
        <taxon>Bacteroidota</taxon>
        <taxon>Cytophagia</taxon>
        <taxon>Cytophagales</taxon>
        <taxon>Leadbetterellaceae</taxon>
        <taxon>Emticicia</taxon>
    </lineage>
</organism>
<dbReference type="GO" id="GO:0004519">
    <property type="term" value="F:endonuclease activity"/>
    <property type="evidence" value="ECO:0007669"/>
    <property type="project" value="UniProtKB-KW"/>
</dbReference>
<dbReference type="PANTHER" id="PTHR30408:SF12">
    <property type="entry name" value="TYPE I RESTRICTION ENZYME MJAVIII SPECIFICITY SUBUNIT"/>
    <property type="match status" value="1"/>
</dbReference>
<keyword evidence="2" id="KW-0680">Restriction system</keyword>
<keyword evidence="5" id="KW-0378">Hydrolase</keyword>
<feature type="domain" description="Type I restriction modification DNA specificity" evidence="4">
    <location>
        <begin position="185"/>
        <end position="362"/>
    </location>
</feature>
<keyword evidence="5" id="KW-0540">Nuclease</keyword>
<dbReference type="CDD" id="cd17267">
    <property type="entry name" value="RMtype1_S_EcoAO83I-TRD1-CR1_like"/>
    <property type="match status" value="1"/>
</dbReference>
<evidence type="ECO:0000313" key="6">
    <source>
        <dbReference type="Proteomes" id="UP001597510"/>
    </source>
</evidence>
<dbReference type="EMBL" id="JBHULC010000005">
    <property type="protein sequence ID" value="MFD2520372.1"/>
    <property type="molecule type" value="Genomic_DNA"/>
</dbReference>
<proteinExistence type="inferred from homology"/>
<dbReference type="Proteomes" id="UP001597510">
    <property type="component" value="Unassembled WGS sequence"/>
</dbReference>
<dbReference type="Gene3D" id="1.10.287.1120">
    <property type="entry name" value="Bipartite methylase S protein"/>
    <property type="match status" value="1"/>
</dbReference>
<dbReference type="SUPFAM" id="SSF116734">
    <property type="entry name" value="DNA methylase specificity domain"/>
    <property type="match status" value="2"/>
</dbReference>
<dbReference type="RefSeq" id="WP_340238999.1">
    <property type="nucleotide sequence ID" value="NZ_JBBEWC010000011.1"/>
</dbReference>
<protein>
    <submittedName>
        <fullName evidence="5">Restriction endonuclease subunit S</fullName>
        <ecNumber evidence="5">3.1.21.-</ecNumber>
    </submittedName>
</protein>
<reference evidence="6" key="1">
    <citation type="journal article" date="2019" name="Int. J. Syst. Evol. Microbiol.">
        <title>The Global Catalogue of Microorganisms (GCM) 10K type strain sequencing project: providing services to taxonomists for standard genome sequencing and annotation.</title>
        <authorList>
            <consortium name="The Broad Institute Genomics Platform"/>
            <consortium name="The Broad Institute Genome Sequencing Center for Infectious Disease"/>
            <person name="Wu L."/>
            <person name="Ma J."/>
        </authorList>
    </citation>
    <scope>NUCLEOTIDE SEQUENCE [LARGE SCALE GENOMIC DNA]</scope>
    <source>
        <strain evidence="6">KCTC 52344</strain>
    </source>
</reference>
<name>A0ABW5J2Z3_9BACT</name>
<evidence type="ECO:0000256" key="3">
    <source>
        <dbReference type="ARBA" id="ARBA00023125"/>
    </source>
</evidence>
<evidence type="ECO:0000313" key="5">
    <source>
        <dbReference type="EMBL" id="MFD2520372.1"/>
    </source>
</evidence>
<evidence type="ECO:0000256" key="1">
    <source>
        <dbReference type="ARBA" id="ARBA00010923"/>
    </source>
</evidence>
<keyword evidence="3" id="KW-0238">DNA-binding</keyword>
<evidence type="ECO:0000256" key="2">
    <source>
        <dbReference type="ARBA" id="ARBA00022747"/>
    </source>
</evidence>
<gene>
    <name evidence="5" type="ORF">ACFSR2_05730</name>
</gene>